<dbReference type="EMBL" id="CAFAAJ010000179">
    <property type="protein sequence ID" value="CAB4819766.1"/>
    <property type="molecule type" value="Genomic_DNA"/>
</dbReference>
<dbReference type="InterPro" id="IPR017850">
    <property type="entry name" value="Alkaline_phosphatase_core_sf"/>
</dbReference>
<organism evidence="1">
    <name type="scientific">freshwater metagenome</name>
    <dbReference type="NCBI Taxonomy" id="449393"/>
    <lineage>
        <taxon>unclassified sequences</taxon>
        <taxon>metagenomes</taxon>
        <taxon>ecological metagenomes</taxon>
    </lineage>
</organism>
<dbReference type="InterPro" id="IPR002591">
    <property type="entry name" value="Phosphodiest/P_Trfase"/>
</dbReference>
<evidence type="ECO:0000313" key="1">
    <source>
        <dbReference type="EMBL" id="CAB4819766.1"/>
    </source>
</evidence>
<dbReference type="SUPFAM" id="SSF53649">
    <property type="entry name" value="Alkaline phosphatase-like"/>
    <property type="match status" value="1"/>
</dbReference>
<dbReference type="Gene3D" id="3.40.720.10">
    <property type="entry name" value="Alkaline Phosphatase, subunit A"/>
    <property type="match status" value="1"/>
</dbReference>
<dbReference type="Pfam" id="PF01663">
    <property type="entry name" value="Phosphodiest"/>
    <property type="match status" value="1"/>
</dbReference>
<sequence>MARTVFLGFDAMDSHLVRTWASEGKLPNLAGVIDSWGSATTLNPVGLLVGGLWPSFWSQSGPAHHGSYCWRQVVNGTYTTALVVPTDLDNKPFWLGLDQQGVRCAILDVPLVPPFPLEHGVSVVDWGSHDSQLPLWVSSTDAAARLASLGPYPQRRCDATVESRGHEQLLADIVEGVRLRTAMLRMLLEGDAEFVATVFSESHCAGHHLYHLHDPEHIRHDAALAARLGEDPLLTAYRRIDDALGELLSTLLPDTAVMVLLSHGIGPHYDGNPMLDEILTRIEHRRQPVPAWVRARESVLRPVRGVGRRIDRMIRPDRRRLPSLRNLDGSRAWFEVPSNDLYGAIRLNLRGREPRGRMRPGAETDATIALLTEELLLLRHTESGEPAVTCVLRTDDDHRGPRRGMLPDLLVEWNWSVPFRSLTSPTIGTVSNPAVPQRTGDHRPHGEVFVRNLVLPANEQIPVESLADVLVNDVLARR</sequence>
<dbReference type="AlphaFoldDB" id="A0A6J6ZJ54"/>
<accession>A0A6J6ZJ54</accession>
<reference evidence="1" key="1">
    <citation type="submission" date="2020-05" db="EMBL/GenBank/DDBJ databases">
        <authorList>
            <person name="Chiriac C."/>
            <person name="Salcher M."/>
            <person name="Ghai R."/>
            <person name="Kavagutti S V."/>
        </authorList>
    </citation>
    <scope>NUCLEOTIDE SEQUENCE</scope>
</reference>
<gene>
    <name evidence="1" type="ORF">UFOPK3001_02130</name>
</gene>
<name>A0A6J6ZJ54_9ZZZZ</name>
<protein>
    <submittedName>
        <fullName evidence="1">Unannotated protein</fullName>
    </submittedName>
</protein>
<proteinExistence type="predicted"/>